<dbReference type="RefSeq" id="WP_014092611.1">
    <property type="nucleotide sequence ID" value="NC_016011.1"/>
</dbReference>
<dbReference type="EMBL" id="FR687253">
    <property type="protein sequence ID" value="CBW85644.1"/>
    <property type="molecule type" value="Genomic_DNA"/>
</dbReference>
<dbReference type="HOGENOM" id="CLU_021293_2_3_9"/>
<organism evidence="3 4">
    <name type="scientific">Listeria ivanovii (strain ATCC BAA-678 / PAM 55)</name>
    <dbReference type="NCBI Taxonomy" id="881621"/>
    <lineage>
        <taxon>Bacteria</taxon>
        <taxon>Bacillati</taxon>
        <taxon>Bacillota</taxon>
        <taxon>Bacilli</taxon>
        <taxon>Bacillales</taxon>
        <taxon>Listeriaceae</taxon>
        <taxon>Listeria</taxon>
    </lineage>
</organism>
<dbReference type="Proteomes" id="UP000001286">
    <property type="component" value="Chromosome"/>
</dbReference>
<dbReference type="Pfam" id="PF13751">
    <property type="entry name" value="DDE_Tnp_1_6"/>
    <property type="match status" value="1"/>
</dbReference>
<evidence type="ECO:0000259" key="1">
    <source>
        <dbReference type="Pfam" id="PF05598"/>
    </source>
</evidence>
<reference evidence="3 4" key="1">
    <citation type="journal article" date="2011" name="J. Bacteriol.">
        <title>Complete genome sequence of the animal pathogen Listeria ivanovii, which provides insights into host specificities and evolution of the genus Listeria.</title>
        <authorList>
            <person name="Buchrieser C."/>
            <person name="Rusniok C."/>
            <person name="Garrido P."/>
            <person name="Hain T."/>
            <person name="Scortti M."/>
            <person name="Lampidis R."/>
            <person name="Karst U."/>
            <person name="Chakraborty T."/>
            <person name="Cossart P."/>
            <person name="Kreft J."/>
            <person name="Vazquez-Boland J.A."/>
            <person name="Goebel W."/>
            <person name="Glaser P."/>
        </authorList>
    </citation>
    <scope>NUCLEOTIDE SEQUENCE [LARGE SCALE GENOMIC DNA]</scope>
    <source>
        <strain evidence="4">ATCC BAA-678 / PAM 55</strain>
    </source>
</reference>
<dbReference type="Pfam" id="PF05598">
    <property type="entry name" value="DUF772"/>
    <property type="match status" value="1"/>
</dbReference>
<evidence type="ECO:0000259" key="2">
    <source>
        <dbReference type="Pfam" id="PF13751"/>
    </source>
</evidence>
<sequence>MLSKHQQQARNQLVAISLDDLVPEDHLVRKVDNMINFDFIYPLVEHTYSHIGRPSVDPVVLIKLVLIQYLFGIRSMRQTIKEVETNMAYRWFLGYDFNQKIPHFSTFGKNYVRRFAETDVFEQIFYRILKQAMDAGLVEPEVAFVDSTHVKANANKHKFHKKLVRKETRVYQEVLEEEINVSRVAEGKKPFTRKESQEEKEIKISNTDPESGYYVKGEREKQFAYSFHTACDTNGFILGSIITPGNIHDSQQLVPLIEKLKNTLSTPSVVVADAGYKTPIIAKYLWSQGIEAVLPYTRPKGKEGLFSKRAFLYDQYLDSYICPNNSLLSYVRTTRDGYRLYKSTPLHCSSCSLLKDCTQNKQKEKTTLRHIWEPYLEVSEELRFTEQHKKWYKRRKETIERCFADAKEKHGMRWTTYRELAKVTLQAMLTFAAMNLKKMANWLWKKAMPFYFFAYKQKKNESSHRLTFENYRFSTVWNDYSFIM</sequence>
<evidence type="ECO:0000313" key="4">
    <source>
        <dbReference type="Proteomes" id="UP000001286"/>
    </source>
</evidence>
<dbReference type="InterPro" id="IPR008490">
    <property type="entry name" value="Transposase_InsH_N"/>
</dbReference>
<proteinExistence type="predicted"/>
<dbReference type="InterPro" id="IPR047629">
    <property type="entry name" value="IS1182_transpos"/>
</dbReference>
<accession>G2ZEX0</accession>
<dbReference type="PANTHER" id="PTHR33408:SF2">
    <property type="entry name" value="TRANSPOSASE DDE DOMAIN-CONTAINING PROTEIN"/>
    <property type="match status" value="1"/>
</dbReference>
<protein>
    <submittedName>
        <fullName evidence="3">Putative transposase</fullName>
    </submittedName>
</protein>
<dbReference type="AlphaFoldDB" id="G2ZEX0"/>
<gene>
    <name evidence="3" type="ordered locus">LIV_1156</name>
</gene>
<evidence type="ECO:0000313" key="3">
    <source>
        <dbReference type="EMBL" id="CBW85644.1"/>
    </source>
</evidence>
<feature type="domain" description="Transposase InsH N-terminal" evidence="1">
    <location>
        <begin position="17"/>
        <end position="111"/>
    </location>
</feature>
<dbReference type="NCBIfam" id="NF033551">
    <property type="entry name" value="transpos_IS1182"/>
    <property type="match status" value="1"/>
</dbReference>
<name>G2ZEX0_LISIP</name>
<dbReference type="eggNOG" id="COG3039">
    <property type="taxonomic scope" value="Bacteria"/>
</dbReference>
<feature type="domain" description="Transposase DDE" evidence="2">
    <location>
        <begin position="321"/>
        <end position="440"/>
    </location>
</feature>
<dbReference type="InterPro" id="IPR025668">
    <property type="entry name" value="Tnp_DDE_dom"/>
</dbReference>
<dbReference type="GeneID" id="57076140"/>
<dbReference type="KEGG" id="liv:LIV_1156"/>
<dbReference type="PANTHER" id="PTHR33408">
    <property type="entry name" value="TRANSPOSASE"/>
    <property type="match status" value="1"/>
</dbReference>